<dbReference type="InterPro" id="IPR047187">
    <property type="entry name" value="SF1_C_Upf1"/>
</dbReference>
<feature type="domain" description="DUF2726" evidence="7">
    <location>
        <begin position="957"/>
        <end position="1033"/>
    </location>
</feature>
<dbReference type="Pfam" id="PF13086">
    <property type="entry name" value="AAA_11"/>
    <property type="match status" value="1"/>
</dbReference>
<dbReference type="InterPro" id="IPR041677">
    <property type="entry name" value="DNA2/NAM7_AAA_11"/>
</dbReference>
<feature type="domain" description="DNA2/NAM7 helicase helicase" evidence="8">
    <location>
        <begin position="260"/>
        <end position="642"/>
    </location>
</feature>
<dbReference type="CDD" id="cd18808">
    <property type="entry name" value="SF1_C_Upf1"/>
    <property type="match status" value="1"/>
</dbReference>
<reference evidence="10" key="1">
    <citation type="journal article" date="2012" name="PLoS ONE">
        <title>Gene sets for utilization of primary and secondary nutrition supplies in the distal gut of endangered iberian lynx.</title>
        <authorList>
            <person name="Alcaide M."/>
            <person name="Messina E."/>
            <person name="Richter M."/>
            <person name="Bargiela R."/>
            <person name="Peplies J."/>
            <person name="Huws S.A."/>
            <person name="Newbold C.J."/>
            <person name="Golyshin P.N."/>
            <person name="Simon M.A."/>
            <person name="Lopez G."/>
            <person name="Yakimov M.M."/>
            <person name="Ferrer M."/>
        </authorList>
    </citation>
    <scope>NUCLEOTIDE SEQUENCE</scope>
</reference>
<sequence>MIVDLKKQGSQYRFKTEEIESIEEQGDQYLVQFYGKSLIYKPKKSTYLFLHDPEKVELEGKVLYCRGIRMDHATEAYRFSNGEKTYWYIVFRKKEAPFAEEAPCTNGTTATASTTEADSDCHPDFPIETGAETAMTEEIDPAADTVPETALPPTATSLEETVLHDPDTIKYTYKGYAYADNQVYFSRTSLDQLHPHVWSYILHAAEEVGQANEQGKVFLAQQLKDIDLNREDSPLTHYLNPAKSFLTYPLPSSIYYPFGCNQSQQKAVEAALTHQFSIIQGPPGTGKTQTILNLIANLHLAGKKVLVVSNNNSAVDNIYEKLSSDEFRLDFLVARLGNNDTKEAFCLNQTQHDYPADLAEWLVEEEKALAERVNFLVKQTARNFANQTRLAQIKVALHDLLTEQQYYLQHDGPVTAPSDKPAQPEHPSRSACPDSTNHPETASLYPWLYQQSSDALLRLLLHYSQQRETGTIPSWLFRLKWLLQYGWKSYSFLRQKTEEAIPALRAAYYTVRSQELTTEKSALEQTLAETHSQEMLKQLVQQSQRYWKHQVAQSRLRRKTRAHFNDPIDIKKRTREFLAEYPIVLSTTQSSRNCINNRFVYDYVIIDEASQVDIISGLLALSCARNAVVVGDEKQLPNIVKNEHRRALQDIEAQNEIPSAYCTSQKSFLSSCMELFRDVPQTLLREHYRCHPRIIEFCNQHFYNGQLIAMTSDHGEPDVLRAIRMKPMGHERIVCNPREVEVIRREILPRLAVTVTDEPACQSTPAARIDLDNRHSLLLPDSLGFITPYKEQAKVINETFHTDRCSTVHKFQGRECDSIVMSMVANDYNAFIDDPELLNVAVSRAKSHFALVLTGNELPPQSNLMQLIDYIRYQNFEVGESKLNNVFDLLYKPYTEQRLAYERSHPHRISEHLSECLVYDLLEKVLPEIPEYIHWGIVCHYPLSLLVKKNADTTPVERDFIDSPYSHVDFLVYNTVTKKPYFCMEVDGCSFHRNPSQEQRDQLKNFILSSNGIRLLRISTDELLDEVVLHRKIAKEGNI</sequence>
<dbReference type="Gene3D" id="3.40.50.300">
    <property type="entry name" value="P-loop containing nucleotide triphosphate hydrolases"/>
    <property type="match status" value="3"/>
</dbReference>
<feature type="region of interest" description="Disordered" evidence="6">
    <location>
        <begin position="103"/>
        <end position="122"/>
    </location>
</feature>
<evidence type="ECO:0000256" key="1">
    <source>
        <dbReference type="ARBA" id="ARBA00007913"/>
    </source>
</evidence>
<name>J9GCU2_9ZZZZ</name>
<keyword evidence="5" id="KW-0067">ATP-binding</keyword>
<dbReference type="CDD" id="cd17934">
    <property type="entry name" value="DEXXQc_Upf1-like"/>
    <property type="match status" value="1"/>
</dbReference>
<evidence type="ECO:0000259" key="7">
    <source>
        <dbReference type="Pfam" id="PF10881"/>
    </source>
</evidence>
<organism evidence="10">
    <name type="scientific">gut metagenome</name>
    <dbReference type="NCBI Taxonomy" id="749906"/>
    <lineage>
        <taxon>unclassified sequences</taxon>
        <taxon>metagenomes</taxon>
        <taxon>organismal metagenomes</taxon>
    </lineage>
</organism>
<dbReference type="GO" id="GO:0005524">
    <property type="term" value="F:ATP binding"/>
    <property type="evidence" value="ECO:0007669"/>
    <property type="project" value="UniProtKB-KW"/>
</dbReference>
<evidence type="ECO:0000313" key="10">
    <source>
        <dbReference type="EMBL" id="EJX05152.1"/>
    </source>
</evidence>
<dbReference type="GO" id="GO:0016787">
    <property type="term" value="F:hydrolase activity"/>
    <property type="evidence" value="ECO:0007669"/>
    <property type="project" value="UniProtKB-KW"/>
</dbReference>
<evidence type="ECO:0000256" key="4">
    <source>
        <dbReference type="ARBA" id="ARBA00022806"/>
    </source>
</evidence>
<feature type="region of interest" description="Disordered" evidence="6">
    <location>
        <begin position="411"/>
        <end position="438"/>
    </location>
</feature>
<dbReference type="EMBL" id="AMCI01001559">
    <property type="protein sequence ID" value="EJX05152.1"/>
    <property type="molecule type" value="Genomic_DNA"/>
</dbReference>
<keyword evidence="2" id="KW-0547">Nucleotide-binding</keyword>
<evidence type="ECO:0000259" key="8">
    <source>
        <dbReference type="Pfam" id="PF13086"/>
    </source>
</evidence>
<dbReference type="AlphaFoldDB" id="J9GCU2"/>
<gene>
    <name evidence="10" type="ORF">EVA_06735</name>
</gene>
<dbReference type="Pfam" id="PF13087">
    <property type="entry name" value="AAA_12"/>
    <property type="match status" value="1"/>
</dbReference>
<dbReference type="InterPro" id="IPR050534">
    <property type="entry name" value="Coronavir_polyprotein_1ab"/>
</dbReference>
<feature type="compositionally biased region" description="Low complexity" evidence="6">
    <location>
        <begin position="105"/>
        <end position="116"/>
    </location>
</feature>
<evidence type="ECO:0000256" key="2">
    <source>
        <dbReference type="ARBA" id="ARBA00022741"/>
    </source>
</evidence>
<keyword evidence="3" id="KW-0378">Hydrolase</keyword>
<evidence type="ECO:0000259" key="9">
    <source>
        <dbReference type="Pfam" id="PF13087"/>
    </source>
</evidence>
<dbReference type="GO" id="GO:0043139">
    <property type="term" value="F:5'-3' DNA helicase activity"/>
    <property type="evidence" value="ECO:0007669"/>
    <property type="project" value="TreeGrafter"/>
</dbReference>
<evidence type="ECO:0000256" key="5">
    <source>
        <dbReference type="ARBA" id="ARBA00022840"/>
    </source>
</evidence>
<dbReference type="Pfam" id="PF10881">
    <property type="entry name" value="DUF2726"/>
    <property type="match status" value="1"/>
</dbReference>
<proteinExistence type="inferred from homology"/>
<dbReference type="PANTHER" id="PTHR43788">
    <property type="entry name" value="DNA2/NAM7 HELICASE FAMILY MEMBER"/>
    <property type="match status" value="1"/>
</dbReference>
<dbReference type="InterPro" id="IPR027417">
    <property type="entry name" value="P-loop_NTPase"/>
</dbReference>
<keyword evidence="4" id="KW-0347">Helicase</keyword>
<dbReference type="InterPro" id="IPR041679">
    <property type="entry name" value="DNA2/NAM7-like_C"/>
</dbReference>
<dbReference type="Gene3D" id="3.40.960.10">
    <property type="entry name" value="VSR Endonuclease"/>
    <property type="match status" value="1"/>
</dbReference>
<evidence type="ECO:0000256" key="3">
    <source>
        <dbReference type="ARBA" id="ARBA00022801"/>
    </source>
</evidence>
<dbReference type="SUPFAM" id="SSF52540">
    <property type="entry name" value="P-loop containing nucleoside triphosphate hydrolases"/>
    <property type="match status" value="1"/>
</dbReference>
<evidence type="ECO:0000256" key="6">
    <source>
        <dbReference type="SAM" id="MobiDB-lite"/>
    </source>
</evidence>
<protein>
    <submittedName>
        <fullName evidence="10">ATP/GTP-binding protein</fullName>
    </submittedName>
</protein>
<feature type="domain" description="DNA2/NAM7 helicase-like C-terminal" evidence="9">
    <location>
        <begin position="667"/>
        <end position="852"/>
    </location>
</feature>
<comment type="similarity">
    <text evidence="1">Belongs to the DNA2/NAM7 helicase family.</text>
</comment>
<comment type="caution">
    <text evidence="10">The sequence shown here is derived from an EMBL/GenBank/DDBJ whole genome shotgun (WGS) entry which is preliminary data.</text>
</comment>
<dbReference type="InterPro" id="IPR024402">
    <property type="entry name" value="DUF2726"/>
</dbReference>
<dbReference type="PANTHER" id="PTHR43788:SF8">
    <property type="entry name" value="DNA-BINDING PROTEIN SMUBP-2"/>
    <property type="match status" value="1"/>
</dbReference>
<accession>J9GCU2</accession>